<keyword evidence="2" id="KW-0378">Hydrolase</keyword>
<proteinExistence type="predicted"/>
<keyword evidence="7" id="KW-0645">Protease</keyword>
<comment type="caution">
    <text evidence="7">The sequence shown here is derived from an EMBL/GenBank/DDBJ whole genome shotgun (WGS) entry which is preliminary data.</text>
</comment>
<evidence type="ECO:0000256" key="3">
    <source>
        <dbReference type="ARBA" id="ARBA00022825"/>
    </source>
</evidence>
<dbReference type="SUPFAM" id="SSF82171">
    <property type="entry name" value="DPP6 N-terminal domain-like"/>
    <property type="match status" value="1"/>
</dbReference>
<evidence type="ECO:0000256" key="2">
    <source>
        <dbReference type="ARBA" id="ARBA00022801"/>
    </source>
</evidence>
<dbReference type="Gene3D" id="3.40.50.1820">
    <property type="entry name" value="alpha/beta hydrolase"/>
    <property type="match status" value="1"/>
</dbReference>
<feature type="chain" id="PRO_5045252636" evidence="4">
    <location>
        <begin position="32"/>
        <end position="719"/>
    </location>
</feature>
<evidence type="ECO:0000313" key="7">
    <source>
        <dbReference type="EMBL" id="MDR6510817.1"/>
    </source>
</evidence>
<evidence type="ECO:0000313" key="8">
    <source>
        <dbReference type="Proteomes" id="UP001184150"/>
    </source>
</evidence>
<keyword evidence="1 4" id="KW-0732">Signal</keyword>
<dbReference type="InterPro" id="IPR018910">
    <property type="entry name" value="LpqB_C"/>
</dbReference>
<dbReference type="InterPro" id="IPR011659">
    <property type="entry name" value="WD40"/>
</dbReference>
<evidence type="ECO:0000259" key="5">
    <source>
        <dbReference type="Pfam" id="PF00326"/>
    </source>
</evidence>
<evidence type="ECO:0000256" key="1">
    <source>
        <dbReference type="ARBA" id="ARBA00022729"/>
    </source>
</evidence>
<dbReference type="Pfam" id="PF07676">
    <property type="entry name" value="PD40"/>
    <property type="match status" value="1"/>
</dbReference>
<dbReference type="SUPFAM" id="SSF53474">
    <property type="entry name" value="alpha/beta-Hydrolases"/>
    <property type="match status" value="1"/>
</dbReference>
<reference evidence="7 8" key="1">
    <citation type="submission" date="2023-07" db="EMBL/GenBank/DDBJ databases">
        <title>Sorghum-associated microbial communities from plants grown in Nebraska, USA.</title>
        <authorList>
            <person name="Schachtman D."/>
        </authorList>
    </citation>
    <scope>NUCLEOTIDE SEQUENCE [LARGE SCALE GENOMIC DNA]</scope>
    <source>
        <strain evidence="7 8">DS1027</strain>
    </source>
</reference>
<dbReference type="GO" id="GO:0004177">
    <property type="term" value="F:aminopeptidase activity"/>
    <property type="evidence" value="ECO:0007669"/>
    <property type="project" value="UniProtKB-KW"/>
</dbReference>
<sequence>MNKLTHTLSLAALALGAAPLALVAAPVPAMAAPSSAQPAMTAQDLVTLPRLGSFAVSPDGRLAAYTVTTTDPHSYKRTTALWLLPLGGKGATPVKLAWQGSISDPAFAPDGRLWFLSDKDGKTAQVWSVLPGADGSAGGPIKVTDLAAEVAGFKLSPDGTRLAVWGDIARACATFGGCVDLPHGDGNTGLPGPGSGRLYRDGAGFVRHWDTWETPGIHSRIFAFALKAGQVDPASGHALDGDPAKGGLVGDAPSKPFGDGGELTWSADSSAVIYAARQADRDEPRSTNLDLWWAPVDGSAPRNLTAGNRGTDTTPAVSPDGRWLAWAAMARPGYEADRLVIQLMDLKTGQSRALTQGWDRSAGSLAFTPDSKALIVTAQDLLDTPAFRVDLATGKPTRLAFQKGREGHVSQIAMLKGGAFLLKRDAIDAAPELYLGKPGQQARRLTDLGTTALAGMAPVAVERFAFAGANGDTVWGQILKPAGAVGKLPTVLLVHGGPQGSFSDGWSTRWNPRLWAAQGYAAITIDFHGSTGYGQAFTDSINQDWGGKPLQDLKLGMVAAAAKDGAVDPGNACAAGGSYGGYMMNWIEGQWPDGFKCIIQHDGVFDARAMAYETDELWFDEWEHGGHPYYEAPEAFEKWNPVNHVAQWKTPMLVITSENDFRIPYTQGLASFAALQRRGIPSELLVFPDENHWVLKAKNSLQWHQTIFGWMARWLKPAQ</sequence>
<dbReference type="Proteomes" id="UP001184150">
    <property type="component" value="Unassembled WGS sequence"/>
</dbReference>
<dbReference type="PANTHER" id="PTHR42776:SF13">
    <property type="entry name" value="DIPEPTIDYL-PEPTIDASE 5"/>
    <property type="match status" value="1"/>
</dbReference>
<evidence type="ECO:0000256" key="4">
    <source>
        <dbReference type="SAM" id="SignalP"/>
    </source>
</evidence>
<organism evidence="7 8">
    <name type="scientific">Novosphingobium capsulatum</name>
    <dbReference type="NCBI Taxonomy" id="13688"/>
    <lineage>
        <taxon>Bacteria</taxon>
        <taxon>Pseudomonadati</taxon>
        <taxon>Pseudomonadota</taxon>
        <taxon>Alphaproteobacteria</taxon>
        <taxon>Sphingomonadales</taxon>
        <taxon>Sphingomonadaceae</taxon>
        <taxon>Novosphingobium</taxon>
    </lineage>
</organism>
<dbReference type="InterPro" id="IPR001375">
    <property type="entry name" value="Peptidase_S9_cat"/>
</dbReference>
<protein>
    <submittedName>
        <fullName evidence="7">Dipeptidyl aminopeptidase/acylaminoacyl peptidase</fullName>
    </submittedName>
</protein>
<dbReference type="InterPro" id="IPR011042">
    <property type="entry name" value="6-blade_b-propeller_TolB-like"/>
</dbReference>
<name>A0ABU1MLL1_9SPHN</name>
<evidence type="ECO:0000259" key="6">
    <source>
        <dbReference type="Pfam" id="PF10647"/>
    </source>
</evidence>
<dbReference type="Pfam" id="PF10647">
    <property type="entry name" value="Gmad1"/>
    <property type="match status" value="1"/>
</dbReference>
<dbReference type="Gene3D" id="2.120.10.30">
    <property type="entry name" value="TolB, C-terminal domain"/>
    <property type="match status" value="2"/>
</dbReference>
<feature type="signal peptide" evidence="4">
    <location>
        <begin position="1"/>
        <end position="31"/>
    </location>
</feature>
<feature type="domain" description="Peptidase S9 prolyl oligopeptidase catalytic" evidence="5">
    <location>
        <begin position="506"/>
        <end position="716"/>
    </location>
</feature>
<feature type="domain" description="Lipoprotein LpqB C-terminal" evidence="6">
    <location>
        <begin position="51"/>
        <end position="164"/>
    </location>
</feature>
<dbReference type="Pfam" id="PF00326">
    <property type="entry name" value="Peptidase_S9"/>
    <property type="match status" value="1"/>
</dbReference>
<keyword evidence="8" id="KW-1185">Reference proteome</keyword>
<keyword evidence="3" id="KW-0720">Serine protease</keyword>
<gene>
    <name evidence="7" type="ORF">J2792_001683</name>
</gene>
<dbReference type="InterPro" id="IPR029058">
    <property type="entry name" value="AB_hydrolase_fold"/>
</dbReference>
<keyword evidence="7" id="KW-0031">Aminopeptidase</keyword>
<dbReference type="PANTHER" id="PTHR42776">
    <property type="entry name" value="SERINE PEPTIDASE S9 FAMILY MEMBER"/>
    <property type="match status" value="1"/>
</dbReference>
<dbReference type="RefSeq" id="WP_168352027.1">
    <property type="nucleotide sequence ID" value="NZ_JAVDRD010000003.1"/>
</dbReference>
<accession>A0ABU1MLL1</accession>
<dbReference type="EMBL" id="JAVDRD010000003">
    <property type="protein sequence ID" value="MDR6510817.1"/>
    <property type="molecule type" value="Genomic_DNA"/>
</dbReference>